<evidence type="ECO:0000256" key="1">
    <source>
        <dbReference type="SAM" id="SignalP"/>
    </source>
</evidence>
<evidence type="ECO:0000313" key="3">
    <source>
        <dbReference type="Proteomes" id="UP001610100"/>
    </source>
</evidence>
<feature type="chain" id="PRO_5046481079" description="Lipocalin-like domain-containing protein" evidence="1">
    <location>
        <begin position="20"/>
        <end position="137"/>
    </location>
</feature>
<evidence type="ECO:0000313" key="2">
    <source>
        <dbReference type="EMBL" id="MFH6771876.1"/>
    </source>
</evidence>
<gene>
    <name evidence="2" type="ORF">V8G58_08000</name>
</gene>
<dbReference type="EMBL" id="JBAWKB010000002">
    <property type="protein sequence ID" value="MFH6771876.1"/>
    <property type="molecule type" value="Genomic_DNA"/>
</dbReference>
<accession>A0ABW7MYH9</accession>
<protein>
    <recommendedName>
        <fullName evidence="4">Lipocalin-like domain-containing protein</fullName>
    </recommendedName>
</protein>
<dbReference type="RefSeq" id="WP_344741089.1">
    <property type="nucleotide sequence ID" value="NZ_BAABAY010000002.1"/>
</dbReference>
<proteinExistence type="predicted"/>
<organism evidence="2 3">
    <name type="scientific">Gaetbulibacter aestuarii</name>
    <dbReference type="NCBI Taxonomy" id="1502358"/>
    <lineage>
        <taxon>Bacteria</taxon>
        <taxon>Pseudomonadati</taxon>
        <taxon>Bacteroidota</taxon>
        <taxon>Flavobacteriia</taxon>
        <taxon>Flavobacteriales</taxon>
        <taxon>Flavobacteriaceae</taxon>
        <taxon>Gaetbulibacter</taxon>
    </lineage>
</organism>
<keyword evidence="1" id="KW-0732">Signal</keyword>
<feature type="signal peptide" evidence="1">
    <location>
        <begin position="1"/>
        <end position="19"/>
    </location>
</feature>
<dbReference type="Proteomes" id="UP001610100">
    <property type="component" value="Unassembled WGS sequence"/>
</dbReference>
<name>A0ABW7MYH9_9FLAO</name>
<evidence type="ECO:0008006" key="4">
    <source>
        <dbReference type="Google" id="ProtNLM"/>
    </source>
</evidence>
<sequence length="137" mass="15923">MIKLFSIVCFLMFAGFTYAQNFDCCNTVSEVQNTLEGDWLLKQDSRNKIYRFHFEKGTGTVDVLEELNLPPKAEHTELNSDFEITESTVKISREKEGFYIELVYSFGSVKEQIKELNNKRLVYGHGPSRHVFIRDGR</sequence>
<comment type="caution">
    <text evidence="2">The sequence shown here is derived from an EMBL/GenBank/DDBJ whole genome shotgun (WGS) entry which is preliminary data.</text>
</comment>
<reference evidence="2 3" key="1">
    <citation type="submission" date="2024-02" db="EMBL/GenBank/DDBJ databases">
        <title>A Gaetbulibacter species isolated from tidal flats and genomic insights of their niches.</title>
        <authorList>
            <person name="Ye Y."/>
        </authorList>
    </citation>
    <scope>NUCLEOTIDE SEQUENCE [LARGE SCALE GENOMIC DNA]</scope>
    <source>
        <strain evidence="2 3">KYW382</strain>
    </source>
</reference>
<keyword evidence="3" id="KW-1185">Reference proteome</keyword>